<keyword evidence="2" id="KW-1185">Reference proteome</keyword>
<gene>
    <name evidence="1" type="ORF">WISP_28251</name>
</gene>
<proteinExistence type="predicted"/>
<dbReference type="Proteomes" id="UP001145742">
    <property type="component" value="Unassembled WGS sequence"/>
</dbReference>
<evidence type="ECO:0000313" key="2">
    <source>
        <dbReference type="Proteomes" id="UP001145742"/>
    </source>
</evidence>
<name>A0ABQ9DLN1_9PASS</name>
<protein>
    <submittedName>
        <fullName evidence="1">Uncharacterized protein</fullName>
    </submittedName>
</protein>
<comment type="caution">
    <text evidence="1">The sequence shown here is derived from an EMBL/GenBank/DDBJ whole genome shotgun (WGS) entry which is preliminary data.</text>
</comment>
<evidence type="ECO:0000313" key="1">
    <source>
        <dbReference type="EMBL" id="KAJ7424549.1"/>
    </source>
</evidence>
<reference evidence="1" key="1">
    <citation type="submission" date="2019-10" db="EMBL/GenBank/DDBJ databases">
        <authorList>
            <person name="Soares A.E.R."/>
            <person name="Aleixo A."/>
            <person name="Schneider P."/>
            <person name="Miyaki C.Y."/>
            <person name="Schneider M.P."/>
            <person name="Mello C."/>
            <person name="Vasconcelos A.T.R."/>
        </authorList>
    </citation>
    <scope>NUCLEOTIDE SEQUENCE</scope>
    <source>
        <tissue evidence="1">Muscle</tissue>
    </source>
</reference>
<sequence length="128" mass="14162">MKGMEMHYFAKNRSASILQKLFKKRVGASEVPRAVIFPYTLTLHHHAFAASSTAVAATLVNSQLYKLGLDCFRSGSETLLVATCENHGFHGTRSNCERKQEEDPIVSWRVQCLNTKAGFAGLLGYSPN</sequence>
<dbReference type="EMBL" id="WHWB01032656">
    <property type="protein sequence ID" value="KAJ7424549.1"/>
    <property type="molecule type" value="Genomic_DNA"/>
</dbReference>
<accession>A0ABQ9DLN1</accession>
<organism evidence="1 2">
    <name type="scientific">Willisornis vidua</name>
    <name type="common">Xingu scale-backed antbird</name>
    <dbReference type="NCBI Taxonomy" id="1566151"/>
    <lineage>
        <taxon>Eukaryota</taxon>
        <taxon>Metazoa</taxon>
        <taxon>Chordata</taxon>
        <taxon>Craniata</taxon>
        <taxon>Vertebrata</taxon>
        <taxon>Euteleostomi</taxon>
        <taxon>Archelosauria</taxon>
        <taxon>Archosauria</taxon>
        <taxon>Dinosauria</taxon>
        <taxon>Saurischia</taxon>
        <taxon>Theropoda</taxon>
        <taxon>Coelurosauria</taxon>
        <taxon>Aves</taxon>
        <taxon>Neognathae</taxon>
        <taxon>Neoaves</taxon>
        <taxon>Telluraves</taxon>
        <taxon>Australaves</taxon>
        <taxon>Passeriformes</taxon>
        <taxon>Thamnophilidae</taxon>
        <taxon>Willisornis</taxon>
    </lineage>
</organism>